<dbReference type="Gene3D" id="3.30.870.10">
    <property type="entry name" value="Endonuclease Chain A"/>
    <property type="match status" value="2"/>
</dbReference>
<dbReference type="GO" id="GO:0009358">
    <property type="term" value="C:polyphosphate kinase complex"/>
    <property type="evidence" value="ECO:0007669"/>
    <property type="project" value="InterPro"/>
</dbReference>
<dbReference type="Pfam" id="PF13090">
    <property type="entry name" value="PP_kinase_C"/>
    <property type="match status" value="1"/>
</dbReference>
<name>A0A1I0JNM1_9FIRM</name>
<dbReference type="Pfam" id="PF02503">
    <property type="entry name" value="PP_kinase"/>
    <property type="match status" value="1"/>
</dbReference>
<keyword evidence="6 8" id="KW-0067">ATP-binding</keyword>
<gene>
    <name evidence="8" type="primary">ppk</name>
    <name evidence="15" type="ORF">SAMN05216313_1332</name>
</gene>
<dbReference type="HAMAP" id="MF_00347">
    <property type="entry name" value="Polyphosphate_kinase"/>
    <property type="match status" value="1"/>
</dbReference>
<keyword evidence="5 8" id="KW-0418">Kinase</keyword>
<feature type="binding site" evidence="8">
    <location>
        <position position="670"/>
    </location>
    <ligand>
        <name>ATP</name>
        <dbReference type="ChEBI" id="CHEBI:30616"/>
    </ligand>
</feature>
<dbReference type="SUPFAM" id="SSF56024">
    <property type="entry name" value="Phospholipase D/nuclease"/>
    <property type="match status" value="2"/>
</dbReference>
<dbReference type="CDD" id="cd09168">
    <property type="entry name" value="PLDc_PaPPK1_C2_like"/>
    <property type="match status" value="1"/>
</dbReference>
<dbReference type="CDD" id="cd09165">
    <property type="entry name" value="PLDc_PaPPK1_C1_like"/>
    <property type="match status" value="1"/>
</dbReference>
<dbReference type="NCBIfam" id="TIGR03705">
    <property type="entry name" value="poly_P_kin"/>
    <property type="match status" value="1"/>
</dbReference>
<evidence type="ECO:0000256" key="2">
    <source>
        <dbReference type="ARBA" id="ARBA00022679"/>
    </source>
</evidence>
<comment type="cofactor">
    <cofactor evidence="8">
        <name>Mg(2+)</name>
        <dbReference type="ChEBI" id="CHEBI:18420"/>
    </cofactor>
</comment>
<evidence type="ECO:0000259" key="14">
    <source>
        <dbReference type="Pfam" id="PF17941"/>
    </source>
</evidence>
<comment type="PTM">
    <text evidence="8 9">An intermediate of this reaction is the autophosphorylated ppk in which a phosphate is covalently linked to a histidine residue through a N-P bond.</text>
</comment>
<evidence type="ECO:0000256" key="7">
    <source>
        <dbReference type="ARBA" id="ARBA00022842"/>
    </source>
</evidence>
<dbReference type="NCBIfam" id="NF003917">
    <property type="entry name" value="PRK05443.1-1"/>
    <property type="match status" value="1"/>
</dbReference>
<evidence type="ECO:0000313" key="15">
    <source>
        <dbReference type="EMBL" id="SEU11948.1"/>
    </source>
</evidence>
<feature type="binding site" evidence="8">
    <location>
        <position position="607"/>
    </location>
    <ligand>
        <name>Mg(2+)</name>
        <dbReference type="ChEBI" id="CHEBI:18420"/>
    </ligand>
</feature>
<dbReference type="STRING" id="460384.SAMN05216313_1332"/>
<feature type="domain" description="Polyphosphate kinase C-terminal" evidence="14">
    <location>
        <begin position="533"/>
        <end position="698"/>
    </location>
</feature>
<evidence type="ECO:0000256" key="9">
    <source>
        <dbReference type="RuleBase" id="RU003800"/>
    </source>
</evidence>
<keyword evidence="2 8" id="KW-0808">Transferase</keyword>
<evidence type="ECO:0000256" key="5">
    <source>
        <dbReference type="ARBA" id="ARBA00022777"/>
    </source>
</evidence>
<feature type="active site" description="Phosphohistidine intermediate" evidence="8">
    <location>
        <position position="637"/>
    </location>
</feature>
<comment type="similarity">
    <text evidence="8 9">Belongs to the polyphosphate kinase 1 (PPK1) family.</text>
</comment>
<evidence type="ECO:0000256" key="8">
    <source>
        <dbReference type="HAMAP-Rule" id="MF_00347"/>
    </source>
</evidence>
<reference evidence="16" key="1">
    <citation type="submission" date="2016-10" db="EMBL/GenBank/DDBJ databases">
        <authorList>
            <person name="Varghese N."/>
            <person name="Submissions S."/>
        </authorList>
    </citation>
    <scope>NUCLEOTIDE SEQUENCE [LARGE SCALE GENOMIC DNA]</scope>
    <source>
        <strain evidence="16">NLAE-zl-G277</strain>
    </source>
</reference>
<evidence type="ECO:0000313" key="16">
    <source>
        <dbReference type="Proteomes" id="UP000198508"/>
    </source>
</evidence>
<feature type="domain" description="Polyphosphate kinase C-terminal" evidence="13">
    <location>
        <begin position="705"/>
        <end position="876"/>
    </location>
</feature>
<feature type="binding site" evidence="8">
    <location>
        <position position="577"/>
    </location>
    <ligand>
        <name>Mg(2+)</name>
        <dbReference type="ChEBI" id="CHEBI:18420"/>
    </ligand>
</feature>
<keyword evidence="16" id="KW-1185">Reference proteome</keyword>
<dbReference type="Gene3D" id="3.30.1840.10">
    <property type="entry name" value="Polyphosphate kinase middle domain"/>
    <property type="match status" value="1"/>
</dbReference>
<dbReference type="SUPFAM" id="SSF143724">
    <property type="entry name" value="PHP14-like"/>
    <property type="match status" value="1"/>
</dbReference>
<dbReference type="InterPro" id="IPR024953">
    <property type="entry name" value="PP_kinase_middle"/>
</dbReference>
<evidence type="ECO:0000256" key="6">
    <source>
        <dbReference type="ARBA" id="ARBA00022840"/>
    </source>
</evidence>
<dbReference type="Gene3D" id="1.20.58.310">
    <property type="entry name" value="Polyphosphate kinase N-terminal domain"/>
    <property type="match status" value="1"/>
</dbReference>
<dbReference type="InterPro" id="IPR036830">
    <property type="entry name" value="PP_kinase_middle_dom_sf"/>
</dbReference>
<evidence type="ECO:0000259" key="13">
    <source>
        <dbReference type="Pfam" id="PF13090"/>
    </source>
</evidence>
<dbReference type="NCBIfam" id="NF003918">
    <property type="entry name" value="PRK05443.1-2"/>
    <property type="match status" value="1"/>
</dbReference>
<feature type="region of interest" description="Disordered" evidence="10">
    <location>
        <begin position="1"/>
        <end position="199"/>
    </location>
</feature>
<dbReference type="SUPFAM" id="SSF140356">
    <property type="entry name" value="PPK N-terminal domain-like"/>
    <property type="match status" value="1"/>
</dbReference>
<keyword evidence="7 8" id="KW-0460">Magnesium</keyword>
<feature type="binding site" evidence="8">
    <location>
        <position position="766"/>
    </location>
    <ligand>
        <name>ATP</name>
        <dbReference type="ChEBI" id="CHEBI:30616"/>
    </ligand>
</feature>
<dbReference type="EC" id="2.7.4.1" evidence="8 9"/>
<evidence type="ECO:0000256" key="3">
    <source>
        <dbReference type="ARBA" id="ARBA00022723"/>
    </source>
</evidence>
<dbReference type="GO" id="GO:0005524">
    <property type="term" value="F:ATP binding"/>
    <property type="evidence" value="ECO:0007669"/>
    <property type="project" value="UniProtKB-KW"/>
</dbReference>
<dbReference type="Proteomes" id="UP000198508">
    <property type="component" value="Unassembled WGS sequence"/>
</dbReference>
<feature type="compositionally biased region" description="Basic and acidic residues" evidence="10">
    <location>
        <begin position="1"/>
        <end position="37"/>
    </location>
</feature>
<dbReference type="InterPro" id="IPR041108">
    <property type="entry name" value="PP_kinase_C_1"/>
</dbReference>
<sequence>MADAEKTKSSKASKAKDVDAAGKKAFPEAGAEHRAAETPDVEENPQVEREMDGKAVGKPEAKKKAADKPEAKKKAGDKPEAKKEAPGKPEAKKEAAGKLEAKKEAAGKPEAKKEASGKTEAKKEAPGKTEAKKEATGKPEAKKEATSKPESKKEAPGKPEAAKKAAPKPAAVKKAVAKSGGQKKPAVAEEPAQELDFGANPDNYVNRELSWLEFNYRVLSEARDKTLPLFERLKFLSITASNLDEFYMVRVASLKDMVHAKYMKPDIAGMTPTRQLEAIAERTHQLVDLQYSTYNRSLLPVLRMNGLRVITEHEDLTEDEAYYVDRYFNENVYPVLTPMAFDSSRPFPLIRNKTLNIAALLRKKNGEEDDELDFAMVQVPSVIPRIVELPEEKDEEGNPQRVVILLEEIIERNMPSLFLNYDIIASQPFRVMRNADLTIDEEEAVDLLEEIQKQLKKRQWGEAIRLEIQAGVDKRLLKILKKELSINSQDIFDINGPLDLTFLMKMYGLRGFDHLKAPGYTPKPVPALMNEDDIFTNIRKGDILLHHPYQSFDPVVRFVRSAARDPEVLAIKQTLYRVSGNSPIVAALAEAADNGKQVSVLVELKARFDEENNINWAKKLEKAGCHVIYGLVGLKTHSKITLVVRMEEDGIRRYVHLGTGNYNDSTAKLYTDCGILTCSPQIGEDATAVFNMLSGYSEPLAWNRLSVAPLWLRARCLRMIRRETENALAGREAHIMAKMNSLCDKEIITALYEASHAGVKVELVIRGICCLRAGVPGLSENISVRSIVGNFLEHSRILYFYNDGSEELYMGSADWMPRNLDRRVEIMFPVEDEALKAKVIHILEVELADNVKAHILQPDGTYEKVDKRGKVLVNSQQQFCEEATAEAKAVFEAMDPAVTRIFKPIESSN</sequence>
<feature type="domain" description="Polyphosphate kinase N-terminal" evidence="12">
    <location>
        <begin position="204"/>
        <end position="309"/>
    </location>
</feature>
<dbReference type="InterPro" id="IPR003414">
    <property type="entry name" value="PP_kinase"/>
</dbReference>
<dbReference type="GO" id="GO:0008976">
    <property type="term" value="F:polyphosphate kinase activity"/>
    <property type="evidence" value="ECO:0007669"/>
    <property type="project" value="UniProtKB-UniRule"/>
</dbReference>
<dbReference type="PANTHER" id="PTHR30218:SF0">
    <property type="entry name" value="POLYPHOSPHATE KINASE"/>
    <property type="match status" value="1"/>
</dbReference>
<keyword evidence="4 8" id="KW-0547">Nucleotide-binding</keyword>
<dbReference type="NCBIfam" id="NF003920">
    <property type="entry name" value="PRK05443.2-1"/>
    <property type="match status" value="1"/>
</dbReference>
<evidence type="ECO:0000259" key="11">
    <source>
        <dbReference type="Pfam" id="PF02503"/>
    </source>
</evidence>
<feature type="binding site" evidence="8">
    <location>
        <position position="242"/>
    </location>
    <ligand>
        <name>ATP</name>
        <dbReference type="ChEBI" id="CHEBI:30616"/>
    </ligand>
</feature>
<dbReference type="Pfam" id="PF17941">
    <property type="entry name" value="PP_kinase_C_1"/>
    <property type="match status" value="1"/>
</dbReference>
<feature type="compositionally biased region" description="Low complexity" evidence="10">
    <location>
        <begin position="167"/>
        <end position="184"/>
    </location>
</feature>
<protein>
    <recommendedName>
        <fullName evidence="8 9">Polyphosphate kinase</fullName>
        <ecNumber evidence="8 9">2.7.4.1</ecNumber>
    </recommendedName>
    <alternativeName>
        <fullName evidence="8">ATP-polyphosphate phosphotransferase</fullName>
    </alternativeName>
    <alternativeName>
        <fullName evidence="8">Polyphosphoric acid kinase</fullName>
    </alternativeName>
</protein>
<dbReference type="GO" id="GO:0046872">
    <property type="term" value="F:metal ion binding"/>
    <property type="evidence" value="ECO:0007669"/>
    <property type="project" value="UniProtKB-KW"/>
</dbReference>
<comment type="catalytic activity">
    <reaction evidence="8 9">
        <text>[phosphate](n) + ATP = [phosphate](n+1) + ADP</text>
        <dbReference type="Rhea" id="RHEA:19573"/>
        <dbReference type="Rhea" id="RHEA-COMP:9859"/>
        <dbReference type="Rhea" id="RHEA-COMP:14280"/>
        <dbReference type="ChEBI" id="CHEBI:16838"/>
        <dbReference type="ChEBI" id="CHEBI:30616"/>
        <dbReference type="ChEBI" id="CHEBI:456216"/>
        <dbReference type="EC" id="2.7.4.1"/>
    </reaction>
</comment>
<dbReference type="InterPro" id="IPR036832">
    <property type="entry name" value="PPK_N_dom_sf"/>
</dbReference>
<accession>A0A1I0JNM1</accession>
<feature type="domain" description="Polyphosphate kinase middle" evidence="11">
    <location>
        <begin position="321"/>
        <end position="506"/>
    </location>
</feature>
<comment type="function">
    <text evidence="8 9">Catalyzes the reversible transfer of the terminal phosphate of ATP to form a long-chain polyphosphate (polyP).</text>
</comment>
<proteinExistence type="inferred from homology"/>
<evidence type="ECO:0000256" key="4">
    <source>
        <dbReference type="ARBA" id="ARBA00022741"/>
    </source>
</evidence>
<dbReference type="InterPro" id="IPR025198">
    <property type="entry name" value="PPK_N_dom"/>
</dbReference>
<organism evidence="15 16">
    <name type="scientific">Enterocloster lavalensis</name>
    <dbReference type="NCBI Taxonomy" id="460384"/>
    <lineage>
        <taxon>Bacteria</taxon>
        <taxon>Bacillati</taxon>
        <taxon>Bacillota</taxon>
        <taxon>Clostridia</taxon>
        <taxon>Lachnospirales</taxon>
        <taxon>Lachnospiraceae</taxon>
        <taxon>Enterocloster</taxon>
    </lineage>
</organism>
<keyword evidence="3 8" id="KW-0479">Metal-binding</keyword>
<dbReference type="Pfam" id="PF13089">
    <property type="entry name" value="PP_kinase_N"/>
    <property type="match status" value="1"/>
</dbReference>
<dbReference type="AlphaFoldDB" id="A0A1I0JNM1"/>
<dbReference type="FunFam" id="3.30.870.10:FF:000001">
    <property type="entry name" value="Polyphosphate kinase"/>
    <property type="match status" value="1"/>
</dbReference>
<dbReference type="InterPro" id="IPR025200">
    <property type="entry name" value="PPK_C_dom2"/>
</dbReference>
<keyword evidence="1 8" id="KW-0597">Phosphoprotein</keyword>
<evidence type="ECO:0000256" key="10">
    <source>
        <dbReference type="SAM" id="MobiDB-lite"/>
    </source>
</evidence>
<dbReference type="EMBL" id="FOIM01000033">
    <property type="protein sequence ID" value="SEU11948.1"/>
    <property type="molecule type" value="Genomic_DNA"/>
</dbReference>
<dbReference type="GO" id="GO:0006799">
    <property type="term" value="P:polyphosphate biosynthetic process"/>
    <property type="evidence" value="ECO:0007669"/>
    <property type="project" value="UniProtKB-UniRule"/>
</dbReference>
<evidence type="ECO:0000259" key="12">
    <source>
        <dbReference type="Pfam" id="PF13089"/>
    </source>
</evidence>
<evidence type="ECO:0000256" key="1">
    <source>
        <dbReference type="ARBA" id="ARBA00022553"/>
    </source>
</evidence>
<feature type="binding site" evidence="8">
    <location>
        <position position="794"/>
    </location>
    <ligand>
        <name>ATP</name>
        <dbReference type="ChEBI" id="CHEBI:30616"/>
    </ligand>
</feature>
<dbReference type="NCBIfam" id="NF003921">
    <property type="entry name" value="PRK05443.2-2"/>
    <property type="match status" value="1"/>
</dbReference>
<feature type="compositionally biased region" description="Basic and acidic residues" evidence="10">
    <location>
        <begin position="46"/>
        <end position="163"/>
    </location>
</feature>
<dbReference type="PANTHER" id="PTHR30218">
    <property type="entry name" value="POLYPHOSPHATE KINASE"/>
    <property type="match status" value="1"/>
</dbReference>